<reference evidence="1 2" key="1">
    <citation type="journal article" date="2015" name="Mol. Plant Microbe Interact.">
        <title>Comparative Genomic Analysis of Pseudomonas chlororaphis PCL1606 Reveals New Insight into Antifungal Compounds Involved in Biocontrol.</title>
        <authorList>
            <person name="Calderon C.E."/>
            <person name="Ramos C."/>
            <person name="de Vicente A."/>
            <person name="Cazorla F.M."/>
        </authorList>
    </citation>
    <scope>NUCLEOTIDE SEQUENCE [LARGE SCALE GENOMIC DNA]</scope>
    <source>
        <strain evidence="1 2">PCL1606</strain>
    </source>
</reference>
<dbReference type="PROSITE" id="PS51257">
    <property type="entry name" value="PROKAR_LIPOPROTEIN"/>
    <property type="match status" value="1"/>
</dbReference>
<dbReference type="Proteomes" id="UP000032748">
    <property type="component" value="Chromosome"/>
</dbReference>
<dbReference type="RefSeq" id="WP_148558617.1">
    <property type="nucleotide sequence ID" value="NZ_CP011110.1"/>
</dbReference>
<dbReference type="EMBL" id="CP011110">
    <property type="protein sequence ID" value="AKA22318.1"/>
    <property type="molecule type" value="Genomic_DNA"/>
</dbReference>
<dbReference type="PATRIC" id="fig|587753.10.peg.859"/>
<dbReference type="KEGG" id="pcz:PCL1606_08630"/>
<accession>A0A0D5XTC5</accession>
<gene>
    <name evidence="1" type="ORF">PCL1606_08630</name>
</gene>
<sequence>MTADQKLSAALQGLFAVACSRLRAGYPQAAPQGLGVSRSPFHDRSMKAFIVVSAGGESSASLPDRRPVSWYLPVSGALIRK</sequence>
<dbReference type="AlphaFoldDB" id="A0A0D5XTC5"/>
<name>A0A0D5XTC5_9PSED</name>
<evidence type="ECO:0000313" key="1">
    <source>
        <dbReference type="EMBL" id="AKA22318.1"/>
    </source>
</evidence>
<proteinExistence type="predicted"/>
<evidence type="ECO:0000313" key="2">
    <source>
        <dbReference type="Proteomes" id="UP000032748"/>
    </source>
</evidence>
<protein>
    <submittedName>
        <fullName evidence="1">Uncharacterized protein</fullName>
    </submittedName>
</protein>
<organism evidence="1 2">
    <name type="scientific">Pseudomonas chlororaphis</name>
    <dbReference type="NCBI Taxonomy" id="587753"/>
    <lineage>
        <taxon>Bacteria</taxon>
        <taxon>Pseudomonadati</taxon>
        <taxon>Pseudomonadota</taxon>
        <taxon>Gammaproteobacteria</taxon>
        <taxon>Pseudomonadales</taxon>
        <taxon>Pseudomonadaceae</taxon>
        <taxon>Pseudomonas</taxon>
    </lineage>
</organism>